<evidence type="ECO:0000313" key="2">
    <source>
        <dbReference type="Proteomes" id="UP000251922"/>
    </source>
</evidence>
<reference evidence="1 2" key="1">
    <citation type="submission" date="2018-05" db="EMBL/GenBank/DDBJ databases">
        <authorList>
            <person name="Balish M.F."/>
            <person name="Konrad E.R."/>
            <person name="Abell J.E."/>
            <person name="Arlis S.E."/>
            <person name="Babcock A.C."/>
            <person name="Biedenharn A.M."/>
            <person name="Burgess A.C."/>
            <person name="Carrafiello L.R."/>
            <person name="Conroy C.R."/>
            <person name="Goodrich C.J."/>
            <person name="Madias S.M."/>
            <person name="Mitchem C.F."/>
            <person name="Palacios P."/>
            <person name="Donna J.M."/>
            <person name="Smith S.M."/>
            <person name="Riggs H.E."/>
            <person name="Squire M.S."/>
            <person name="Actis L.A."/>
            <person name="Balish R.S."/>
            <person name="Garlena R.A."/>
            <person name="Russell D.A."/>
            <person name="Pope W.H."/>
            <person name="Jacobs-Sera D."/>
            <person name="Hatfull G.F."/>
        </authorList>
    </citation>
    <scope>NUCLEOTIDE SEQUENCE [LARGE SCALE GENOMIC DNA]</scope>
</reference>
<organism evidence="1 2">
    <name type="scientific">Mycobacterium phage Erk16</name>
    <dbReference type="NCBI Taxonomy" id="2234027"/>
    <lineage>
        <taxon>Viruses</taxon>
        <taxon>Duplodnaviria</taxon>
        <taxon>Heunggongvirae</taxon>
        <taxon>Uroviricota</taxon>
        <taxon>Caudoviricetes</taxon>
        <taxon>Dclasvirinae</taxon>
        <taxon>Plotvirus</taxon>
        <taxon>Plotvirus plot</taxon>
    </lineage>
</organism>
<accession>A0A2Z4Q0E1</accession>
<gene>
    <name evidence="1" type="primary">69</name>
    <name evidence="1" type="ORF">ERK16_69</name>
</gene>
<name>A0A2Z4Q0E1_9CAUD</name>
<dbReference type="EMBL" id="MH316562">
    <property type="protein sequence ID" value="AWY03533.1"/>
    <property type="molecule type" value="Genomic_DNA"/>
</dbReference>
<proteinExistence type="predicted"/>
<protein>
    <submittedName>
        <fullName evidence="1">Uncharacterized protein</fullName>
    </submittedName>
</protein>
<dbReference type="Proteomes" id="UP000251922">
    <property type="component" value="Segment"/>
</dbReference>
<evidence type="ECO:0000313" key="1">
    <source>
        <dbReference type="EMBL" id="AWY03533.1"/>
    </source>
</evidence>
<sequence>MTKETGACRLCGRVVDRATLTPHWLHSFICARCSEGLKRLSAKLFPTTGGDSVGNHRH</sequence>